<dbReference type="EMBL" id="CZBL01000009">
    <property type="protein sequence ID" value="CUQ29099.1"/>
    <property type="molecule type" value="Genomic_DNA"/>
</dbReference>
<name>A0A174VDE2_9BACE</name>
<evidence type="ECO:0000313" key="3">
    <source>
        <dbReference type="Proteomes" id="UP000095657"/>
    </source>
</evidence>
<organism evidence="2 4">
    <name type="scientific">Bacteroides caccae</name>
    <dbReference type="NCBI Taxonomy" id="47678"/>
    <lineage>
        <taxon>Bacteria</taxon>
        <taxon>Pseudomonadati</taxon>
        <taxon>Bacteroidota</taxon>
        <taxon>Bacteroidia</taxon>
        <taxon>Bacteroidales</taxon>
        <taxon>Bacteroidaceae</taxon>
        <taxon>Bacteroides</taxon>
    </lineage>
</organism>
<gene>
    <name evidence="1" type="ORF">ERS852494_03420</name>
    <name evidence="2" type="ORF">ERS852558_02478</name>
</gene>
<sequence>MLDCKPVRRFVYTVYNNGSCVHFTVWHIPDEIRLQLQCLS</sequence>
<accession>A0A174VDE2</accession>
<evidence type="ECO:0000313" key="2">
    <source>
        <dbReference type="EMBL" id="CUQ29099.1"/>
    </source>
</evidence>
<evidence type="ECO:0000313" key="1">
    <source>
        <dbReference type="EMBL" id="CUP91546.1"/>
    </source>
</evidence>
<reference evidence="3 4" key="1">
    <citation type="submission" date="2015-09" db="EMBL/GenBank/DDBJ databases">
        <authorList>
            <consortium name="Pathogen Informatics"/>
        </authorList>
    </citation>
    <scope>NUCLEOTIDE SEQUENCE [LARGE SCALE GENOMIC DNA]</scope>
    <source>
        <strain evidence="1 3">2789STDY5834880</strain>
        <strain evidence="2 4">2789STDY5834946</strain>
    </source>
</reference>
<dbReference type="EMBL" id="CZAI01000008">
    <property type="protein sequence ID" value="CUP91546.1"/>
    <property type="molecule type" value="Genomic_DNA"/>
</dbReference>
<protein>
    <submittedName>
        <fullName evidence="2">Uncharacterized protein</fullName>
    </submittedName>
</protein>
<dbReference type="Proteomes" id="UP000095657">
    <property type="component" value="Unassembled WGS sequence"/>
</dbReference>
<dbReference type="Proteomes" id="UP000095725">
    <property type="component" value="Unassembled WGS sequence"/>
</dbReference>
<evidence type="ECO:0000313" key="4">
    <source>
        <dbReference type="Proteomes" id="UP000095725"/>
    </source>
</evidence>
<dbReference type="AlphaFoldDB" id="A0A174VDE2"/>
<proteinExistence type="predicted"/>